<dbReference type="PANTHER" id="PTHR24223:SF443">
    <property type="entry name" value="MULTIDRUG-RESISTANCE LIKE PROTEIN 1, ISOFORM I"/>
    <property type="match status" value="1"/>
</dbReference>
<evidence type="ECO:0000259" key="5">
    <source>
        <dbReference type="Pfam" id="PF00005"/>
    </source>
</evidence>
<dbReference type="Pfam" id="PF00005">
    <property type="entry name" value="ABC_tran"/>
    <property type="match status" value="1"/>
</dbReference>
<evidence type="ECO:0000256" key="2">
    <source>
        <dbReference type="ARBA" id="ARBA00022737"/>
    </source>
</evidence>
<proteinExistence type="predicted"/>
<dbReference type="InterPro" id="IPR003439">
    <property type="entry name" value="ABC_transporter-like_ATP-bd"/>
</dbReference>
<dbReference type="AlphaFoldDB" id="A0A9J6FP63"/>
<dbReference type="OrthoDB" id="10065830at2759"/>
<dbReference type="GO" id="GO:0016887">
    <property type="term" value="F:ATP hydrolysis activity"/>
    <property type="evidence" value="ECO:0007669"/>
    <property type="project" value="InterPro"/>
</dbReference>
<evidence type="ECO:0000313" key="6">
    <source>
        <dbReference type="EMBL" id="KAH9364659.1"/>
    </source>
</evidence>
<evidence type="ECO:0000313" key="7">
    <source>
        <dbReference type="Proteomes" id="UP000821853"/>
    </source>
</evidence>
<gene>
    <name evidence="6" type="ORF">HPB48_022471</name>
</gene>
<dbReference type="InterPro" id="IPR050173">
    <property type="entry name" value="ABC_transporter_C-like"/>
</dbReference>
<sequence length="108" mass="12017">MTLRDNIIYGKQMDPVRYEQVIRSCQLVNDINKLLSGDTTEIGEKGTNLSGGQKQRISLARAAYSQSDIYLLDNPLSALDPVVAKRVFRDVIGNHGLLGNKVNRLKTD</sequence>
<evidence type="ECO:0000256" key="4">
    <source>
        <dbReference type="ARBA" id="ARBA00022840"/>
    </source>
</evidence>
<keyword evidence="3" id="KW-0547">Nucleotide-binding</keyword>
<dbReference type="EMBL" id="JABSTR010000002">
    <property type="protein sequence ID" value="KAH9364659.1"/>
    <property type="molecule type" value="Genomic_DNA"/>
</dbReference>
<dbReference type="InterPro" id="IPR027417">
    <property type="entry name" value="P-loop_NTPase"/>
</dbReference>
<keyword evidence="2" id="KW-0677">Repeat</keyword>
<evidence type="ECO:0000256" key="1">
    <source>
        <dbReference type="ARBA" id="ARBA00004127"/>
    </source>
</evidence>
<comment type="subcellular location">
    <subcellularLocation>
        <location evidence="1">Endomembrane system</location>
        <topology evidence="1">Multi-pass membrane protein</topology>
    </subcellularLocation>
</comment>
<dbReference type="SUPFAM" id="SSF52540">
    <property type="entry name" value="P-loop containing nucleoside triphosphate hydrolases"/>
    <property type="match status" value="1"/>
</dbReference>
<protein>
    <recommendedName>
        <fullName evidence="5">ABC transporter domain-containing protein</fullName>
    </recommendedName>
</protein>
<feature type="domain" description="ABC transporter" evidence="5">
    <location>
        <begin position="31"/>
        <end position="76"/>
    </location>
</feature>
<dbReference type="GO" id="GO:0005524">
    <property type="term" value="F:ATP binding"/>
    <property type="evidence" value="ECO:0007669"/>
    <property type="project" value="UniProtKB-KW"/>
</dbReference>
<dbReference type="PANTHER" id="PTHR24223">
    <property type="entry name" value="ATP-BINDING CASSETTE SUB-FAMILY C"/>
    <property type="match status" value="1"/>
</dbReference>
<comment type="caution">
    <text evidence="6">The sequence shown here is derived from an EMBL/GenBank/DDBJ whole genome shotgun (WGS) entry which is preliminary data.</text>
</comment>
<keyword evidence="4" id="KW-0067">ATP-binding</keyword>
<dbReference type="GO" id="GO:0042626">
    <property type="term" value="F:ATPase-coupled transmembrane transporter activity"/>
    <property type="evidence" value="ECO:0007669"/>
    <property type="project" value="TreeGrafter"/>
</dbReference>
<organism evidence="6 7">
    <name type="scientific">Haemaphysalis longicornis</name>
    <name type="common">Bush tick</name>
    <dbReference type="NCBI Taxonomy" id="44386"/>
    <lineage>
        <taxon>Eukaryota</taxon>
        <taxon>Metazoa</taxon>
        <taxon>Ecdysozoa</taxon>
        <taxon>Arthropoda</taxon>
        <taxon>Chelicerata</taxon>
        <taxon>Arachnida</taxon>
        <taxon>Acari</taxon>
        <taxon>Parasitiformes</taxon>
        <taxon>Ixodida</taxon>
        <taxon>Ixodoidea</taxon>
        <taxon>Ixodidae</taxon>
        <taxon>Haemaphysalinae</taxon>
        <taxon>Haemaphysalis</taxon>
    </lineage>
</organism>
<dbReference type="Proteomes" id="UP000821853">
    <property type="component" value="Chromosome 10"/>
</dbReference>
<name>A0A9J6FP63_HAELO</name>
<dbReference type="Gene3D" id="3.40.50.300">
    <property type="entry name" value="P-loop containing nucleotide triphosphate hydrolases"/>
    <property type="match status" value="1"/>
</dbReference>
<dbReference type="GO" id="GO:0016020">
    <property type="term" value="C:membrane"/>
    <property type="evidence" value="ECO:0007669"/>
    <property type="project" value="TreeGrafter"/>
</dbReference>
<keyword evidence="7" id="KW-1185">Reference proteome</keyword>
<dbReference type="GO" id="GO:0012505">
    <property type="term" value="C:endomembrane system"/>
    <property type="evidence" value="ECO:0007669"/>
    <property type="project" value="UniProtKB-SubCell"/>
</dbReference>
<dbReference type="VEuPathDB" id="VectorBase:HLOH_043688"/>
<evidence type="ECO:0000256" key="3">
    <source>
        <dbReference type="ARBA" id="ARBA00022741"/>
    </source>
</evidence>
<accession>A0A9J6FP63</accession>
<reference evidence="6 7" key="1">
    <citation type="journal article" date="2020" name="Cell">
        <title>Large-Scale Comparative Analyses of Tick Genomes Elucidate Their Genetic Diversity and Vector Capacities.</title>
        <authorList>
            <consortium name="Tick Genome and Microbiome Consortium (TIGMIC)"/>
            <person name="Jia N."/>
            <person name="Wang J."/>
            <person name="Shi W."/>
            <person name="Du L."/>
            <person name="Sun Y."/>
            <person name="Zhan W."/>
            <person name="Jiang J.F."/>
            <person name="Wang Q."/>
            <person name="Zhang B."/>
            <person name="Ji P."/>
            <person name="Bell-Sakyi L."/>
            <person name="Cui X.M."/>
            <person name="Yuan T.T."/>
            <person name="Jiang B.G."/>
            <person name="Yang W.F."/>
            <person name="Lam T.T."/>
            <person name="Chang Q.C."/>
            <person name="Ding S.J."/>
            <person name="Wang X.J."/>
            <person name="Zhu J.G."/>
            <person name="Ruan X.D."/>
            <person name="Zhao L."/>
            <person name="Wei J.T."/>
            <person name="Ye R.Z."/>
            <person name="Que T.C."/>
            <person name="Du C.H."/>
            <person name="Zhou Y.H."/>
            <person name="Cheng J.X."/>
            <person name="Dai P.F."/>
            <person name="Guo W.B."/>
            <person name="Han X.H."/>
            <person name="Huang E.J."/>
            <person name="Li L.F."/>
            <person name="Wei W."/>
            <person name="Gao Y.C."/>
            <person name="Liu J.Z."/>
            <person name="Shao H.Z."/>
            <person name="Wang X."/>
            <person name="Wang C.C."/>
            <person name="Yang T.C."/>
            <person name="Huo Q.B."/>
            <person name="Li W."/>
            <person name="Chen H.Y."/>
            <person name="Chen S.E."/>
            <person name="Zhou L.G."/>
            <person name="Ni X.B."/>
            <person name="Tian J.H."/>
            <person name="Sheng Y."/>
            <person name="Liu T."/>
            <person name="Pan Y.S."/>
            <person name="Xia L.Y."/>
            <person name="Li J."/>
            <person name="Zhao F."/>
            <person name="Cao W.C."/>
        </authorList>
    </citation>
    <scope>NUCLEOTIDE SEQUENCE [LARGE SCALE GENOMIC DNA]</scope>
    <source>
        <strain evidence="6">HaeL-2018</strain>
    </source>
</reference>